<dbReference type="Pfam" id="PF07690">
    <property type="entry name" value="MFS_1"/>
    <property type="match status" value="1"/>
</dbReference>
<dbReference type="STRING" id="260086.SAMN05216207_101135"/>
<organism evidence="7 8">
    <name type="scientific">Pseudonocardia ammonioxydans</name>
    <dbReference type="NCBI Taxonomy" id="260086"/>
    <lineage>
        <taxon>Bacteria</taxon>
        <taxon>Bacillati</taxon>
        <taxon>Actinomycetota</taxon>
        <taxon>Actinomycetes</taxon>
        <taxon>Pseudonocardiales</taxon>
        <taxon>Pseudonocardiaceae</taxon>
        <taxon>Pseudonocardia</taxon>
    </lineage>
</organism>
<keyword evidence="8" id="KW-1185">Reference proteome</keyword>
<dbReference type="InterPro" id="IPR011701">
    <property type="entry name" value="MFS"/>
</dbReference>
<proteinExistence type="predicted"/>
<dbReference type="Gene3D" id="1.20.1250.20">
    <property type="entry name" value="MFS general substrate transporter like domains"/>
    <property type="match status" value="2"/>
</dbReference>
<dbReference type="OrthoDB" id="9109650at2"/>
<evidence type="ECO:0000259" key="6">
    <source>
        <dbReference type="PROSITE" id="PS50850"/>
    </source>
</evidence>
<evidence type="ECO:0000256" key="5">
    <source>
        <dbReference type="SAM" id="Phobius"/>
    </source>
</evidence>
<evidence type="ECO:0000256" key="1">
    <source>
        <dbReference type="ARBA" id="ARBA00004651"/>
    </source>
</evidence>
<feature type="transmembrane region" description="Helical" evidence="5">
    <location>
        <begin position="49"/>
        <end position="67"/>
    </location>
</feature>
<feature type="transmembrane region" description="Helical" evidence="5">
    <location>
        <begin position="258"/>
        <end position="279"/>
    </location>
</feature>
<dbReference type="PROSITE" id="PS50850">
    <property type="entry name" value="MFS"/>
    <property type="match status" value="1"/>
</dbReference>
<evidence type="ECO:0000256" key="3">
    <source>
        <dbReference type="ARBA" id="ARBA00022989"/>
    </source>
</evidence>
<feature type="transmembrane region" description="Helical" evidence="5">
    <location>
        <begin position="311"/>
        <end position="334"/>
    </location>
</feature>
<dbReference type="InterPro" id="IPR036259">
    <property type="entry name" value="MFS_trans_sf"/>
</dbReference>
<reference evidence="7 8" key="1">
    <citation type="submission" date="2016-10" db="EMBL/GenBank/DDBJ databases">
        <authorList>
            <person name="de Groot N.N."/>
        </authorList>
    </citation>
    <scope>NUCLEOTIDE SEQUENCE [LARGE SCALE GENOMIC DNA]</scope>
    <source>
        <strain evidence="7 8">CGMCC 4.1877</strain>
    </source>
</reference>
<protein>
    <submittedName>
        <fullName evidence="7">MFS transporter, AAHS family, 4-hydroxybenzoate transporter</fullName>
    </submittedName>
</protein>
<evidence type="ECO:0000313" key="8">
    <source>
        <dbReference type="Proteomes" id="UP000199614"/>
    </source>
</evidence>
<dbReference type="EMBL" id="FOUY01000011">
    <property type="protein sequence ID" value="SFN24735.1"/>
    <property type="molecule type" value="Genomic_DNA"/>
</dbReference>
<dbReference type="PANTHER" id="PTHR23508">
    <property type="entry name" value="CARBOXYLIC ACID TRANSPORTER PROTEIN HOMOLOG"/>
    <property type="match status" value="1"/>
</dbReference>
<keyword evidence="4 5" id="KW-0472">Membrane</keyword>
<feature type="transmembrane region" description="Helical" evidence="5">
    <location>
        <begin position="79"/>
        <end position="99"/>
    </location>
</feature>
<accession>A0A1I4XG36</accession>
<feature type="transmembrane region" description="Helical" evidence="5">
    <location>
        <begin position="170"/>
        <end position="190"/>
    </location>
</feature>
<dbReference type="Proteomes" id="UP000199614">
    <property type="component" value="Unassembled WGS sequence"/>
</dbReference>
<feature type="domain" description="Major facilitator superfamily (MFS) profile" evidence="6">
    <location>
        <begin position="13"/>
        <end position="400"/>
    </location>
</feature>
<feature type="transmembrane region" description="Helical" evidence="5">
    <location>
        <begin position="376"/>
        <end position="396"/>
    </location>
</feature>
<dbReference type="GO" id="GO:0005886">
    <property type="term" value="C:plasma membrane"/>
    <property type="evidence" value="ECO:0007669"/>
    <property type="project" value="UniProtKB-SubCell"/>
</dbReference>
<feature type="transmembrane region" description="Helical" evidence="5">
    <location>
        <begin position="346"/>
        <end position="370"/>
    </location>
</feature>
<comment type="subcellular location">
    <subcellularLocation>
        <location evidence="1">Cell membrane</location>
        <topology evidence="1">Multi-pass membrane protein</topology>
    </subcellularLocation>
</comment>
<feature type="transmembrane region" description="Helical" evidence="5">
    <location>
        <begin position="140"/>
        <end position="158"/>
    </location>
</feature>
<sequence length="413" mass="41298">MTTRESARVSVPVVVVGFLLVLVDGFDSATISVVVPQLAADWGLALSDFTYPIAATNAGVAVGYMIAGSLAARFRTAPTLYAGLLVAALGSALSAVVLVTESMLLLTLARVVTGLGIGVVLPAAISVTTSLNPAAVKQRISVLVTLGLASGIAVGGLAGKAILTRWGPAGMYWVAAAATIAAAVVAVAVLPRRGEPAARATDEAASGRVQELLVPAYRSTTLLLWAFSFLVFITAYMLTSWIPTILVSFGFTPTEAPIGLTYLSIGGVLGGLCLLGLAARWGIGRAMLVAATTGVVFLALLGLVGAGGQPLLLLILGAGAGVVACQIGQLTMAVSVYSDALRTTGVGFAAAIGRIGSIVGPAVGGVLIALSVGPSTVMLLAAGPVLVALFGAVALVRRTTDQASVPRAAEGVG</sequence>
<dbReference type="SUPFAM" id="SSF103473">
    <property type="entry name" value="MFS general substrate transporter"/>
    <property type="match status" value="1"/>
</dbReference>
<feature type="transmembrane region" description="Helical" evidence="5">
    <location>
        <begin position="105"/>
        <end position="128"/>
    </location>
</feature>
<evidence type="ECO:0000313" key="7">
    <source>
        <dbReference type="EMBL" id="SFN24735.1"/>
    </source>
</evidence>
<feature type="transmembrane region" description="Helical" evidence="5">
    <location>
        <begin position="286"/>
        <end position="305"/>
    </location>
</feature>
<dbReference type="InterPro" id="IPR020846">
    <property type="entry name" value="MFS_dom"/>
</dbReference>
<gene>
    <name evidence="7" type="ORF">SAMN05216207_101135</name>
</gene>
<feature type="transmembrane region" description="Helical" evidence="5">
    <location>
        <begin position="222"/>
        <end position="246"/>
    </location>
</feature>
<dbReference type="GO" id="GO:0046943">
    <property type="term" value="F:carboxylic acid transmembrane transporter activity"/>
    <property type="evidence" value="ECO:0007669"/>
    <property type="project" value="TreeGrafter"/>
</dbReference>
<dbReference type="AlphaFoldDB" id="A0A1I4XG36"/>
<evidence type="ECO:0000256" key="2">
    <source>
        <dbReference type="ARBA" id="ARBA00022692"/>
    </source>
</evidence>
<evidence type="ECO:0000256" key="4">
    <source>
        <dbReference type="ARBA" id="ARBA00023136"/>
    </source>
</evidence>
<keyword evidence="2 5" id="KW-0812">Transmembrane</keyword>
<name>A0A1I4XG36_PSUAM</name>
<dbReference type="RefSeq" id="WP_093341935.1">
    <property type="nucleotide sequence ID" value="NZ_FOUY01000011.1"/>
</dbReference>
<dbReference type="PANTHER" id="PTHR23508:SF10">
    <property type="entry name" value="CARBOXYLIC ACID TRANSPORTER PROTEIN HOMOLOG"/>
    <property type="match status" value="1"/>
</dbReference>
<keyword evidence="3 5" id="KW-1133">Transmembrane helix</keyword>